<protein>
    <submittedName>
        <fullName evidence="2">Putative conserved secreted protein</fullName>
    </submittedName>
</protein>
<name>A0A1E1WXX4_9ACAR</name>
<feature type="signal peptide" evidence="1">
    <location>
        <begin position="1"/>
        <end position="24"/>
    </location>
</feature>
<reference evidence="2" key="1">
    <citation type="journal article" date="2017" name="Front. Cell. Infect. Microbiol.">
        <title>The Distinct Transcriptional Response of the Midgut of Amblyomma sculptum and Amblyomma aureolatum Ticks to Rickettsia rickettsii Correlates to Their Differences in Susceptibility to Infection.</title>
        <authorList>
            <person name="Martins L.A."/>
            <person name="Galletti M.F.B.M."/>
            <person name="Ribeiro J.M."/>
            <person name="Fujita A."/>
            <person name="Costa F.B."/>
            <person name="Labruna M.B."/>
            <person name="Daffre S."/>
            <person name="Fogaca A.C."/>
        </authorList>
    </citation>
    <scope>NUCLEOTIDE SEQUENCE</scope>
</reference>
<feature type="chain" id="PRO_5009115716" evidence="1">
    <location>
        <begin position="25"/>
        <end position="135"/>
    </location>
</feature>
<keyword evidence="1" id="KW-0732">Signal</keyword>
<dbReference type="EMBL" id="GFAC01007351">
    <property type="protein sequence ID" value="JAT91837.1"/>
    <property type="molecule type" value="mRNA"/>
</dbReference>
<dbReference type="AlphaFoldDB" id="A0A1E1WXX4"/>
<organism evidence="2">
    <name type="scientific">Amblyomma aureolatum</name>
    <dbReference type="NCBI Taxonomy" id="187763"/>
    <lineage>
        <taxon>Eukaryota</taxon>
        <taxon>Metazoa</taxon>
        <taxon>Ecdysozoa</taxon>
        <taxon>Arthropoda</taxon>
        <taxon>Chelicerata</taxon>
        <taxon>Arachnida</taxon>
        <taxon>Acari</taxon>
        <taxon>Parasitiformes</taxon>
        <taxon>Ixodida</taxon>
        <taxon>Ixodoidea</taxon>
        <taxon>Ixodidae</taxon>
        <taxon>Amblyomminae</taxon>
        <taxon>Amblyomma</taxon>
    </lineage>
</organism>
<accession>A0A1E1WXX4</accession>
<evidence type="ECO:0000256" key="1">
    <source>
        <dbReference type="SAM" id="SignalP"/>
    </source>
</evidence>
<sequence>MTLTYLCLVTSLMVLLLAPSWADAQPPHCRALCQKAPGEDACERCRLRTFMRFGKRDSSRAIALIREPVLDVQSLLLDDAAGPSASGQAGGSSASSSREQLLLEQPVPAAAARTSRDRYGLLLRAIRDVRGRSAD</sequence>
<evidence type="ECO:0000313" key="2">
    <source>
        <dbReference type="EMBL" id="JAT91837.1"/>
    </source>
</evidence>
<proteinExistence type="evidence at transcript level"/>